<evidence type="ECO:0000256" key="6">
    <source>
        <dbReference type="ARBA" id="ARBA00022695"/>
    </source>
</evidence>
<dbReference type="NCBIfam" id="TIGR00663">
    <property type="entry name" value="dnan"/>
    <property type="match status" value="1"/>
</dbReference>
<dbReference type="Gene3D" id="3.70.10.10">
    <property type="match status" value="1"/>
</dbReference>
<evidence type="ECO:0000313" key="14">
    <source>
        <dbReference type="EMBL" id="RZS84971.1"/>
    </source>
</evidence>
<dbReference type="Proteomes" id="UP000292445">
    <property type="component" value="Unassembled WGS sequence"/>
</dbReference>
<keyword evidence="8 10" id="KW-0239">DNA-directed DNA polymerase</keyword>
<comment type="caution">
    <text evidence="14">The sequence shown here is derived from an EMBL/GenBank/DDBJ whole genome shotgun (WGS) entry which is preliminary data.</text>
</comment>
<evidence type="ECO:0000259" key="12">
    <source>
        <dbReference type="Pfam" id="PF02767"/>
    </source>
</evidence>
<dbReference type="InterPro" id="IPR001001">
    <property type="entry name" value="DNA_polIII_beta"/>
</dbReference>
<dbReference type="EMBL" id="SGXC01000001">
    <property type="protein sequence ID" value="RZS84971.1"/>
    <property type="molecule type" value="Genomic_DNA"/>
</dbReference>
<dbReference type="Pfam" id="PF02768">
    <property type="entry name" value="DNA_pol3_beta_3"/>
    <property type="match status" value="1"/>
</dbReference>
<keyword evidence="6 10" id="KW-0548">Nucleotidyltransferase</keyword>
<dbReference type="PANTHER" id="PTHR30478:SF0">
    <property type="entry name" value="BETA SLIDING CLAMP"/>
    <property type="match status" value="1"/>
</dbReference>
<dbReference type="AlphaFoldDB" id="A0A4Q7NIV4"/>
<comment type="similarity">
    <text evidence="2 10">Belongs to the beta sliding clamp family.</text>
</comment>
<reference evidence="14 15" key="1">
    <citation type="submission" date="2019-02" db="EMBL/GenBank/DDBJ databases">
        <title>Genomic Encyclopedia of Type Strains, Phase IV (KMG-IV): sequencing the most valuable type-strain genomes for metagenomic binning, comparative biology and taxonomic classification.</title>
        <authorList>
            <person name="Goeker M."/>
        </authorList>
    </citation>
    <scope>NUCLEOTIDE SEQUENCE [LARGE SCALE GENOMIC DNA]</scope>
    <source>
        <strain evidence="14 15">K24</strain>
    </source>
</reference>
<dbReference type="PANTHER" id="PTHR30478">
    <property type="entry name" value="DNA POLYMERASE III SUBUNIT BETA"/>
    <property type="match status" value="1"/>
</dbReference>
<sequence>MQLVKASRDALLKPLATVSGIVERRHTLPILANILLRKEGSRVSFVSTDIEVQITTHADFGVGDASESTTVAARKLLDILRALPDTGDVSLSLANKKLSVQSGKSRFALQTLAAEEFPTVAQPASWNASLTMTQKSFKHLMNMVHFAMAQQDIRYYLNGMLLVLDGSNVRCVATDGHRLAYCAVAIDADAPKQEVIVPRKTVLELLRLLEDSEEPIEISVAANQIRFRFGDVELISKLVEGKFPDYQRVIPNGYTKHFPIAREALQRSLQRAAILTTDKFKGVRMQMADHVLKISASNAEQEEAQEELEIDFGFEPLDIGFNVSYLLDVLGNLKAETVQWSVGDANSSALITLPEDADFKYVVMPMRI</sequence>
<keyword evidence="7 10" id="KW-0235">DNA replication</keyword>
<dbReference type="SMART" id="SM00480">
    <property type="entry name" value="POL3Bc"/>
    <property type="match status" value="1"/>
</dbReference>
<dbReference type="Pfam" id="PF02767">
    <property type="entry name" value="DNA_pol3_beta_2"/>
    <property type="match status" value="1"/>
</dbReference>
<evidence type="ECO:0000256" key="5">
    <source>
        <dbReference type="ARBA" id="ARBA00022679"/>
    </source>
</evidence>
<protein>
    <recommendedName>
        <fullName evidence="3 10">Beta sliding clamp</fullName>
    </recommendedName>
</protein>
<evidence type="ECO:0000256" key="9">
    <source>
        <dbReference type="ARBA" id="ARBA00023125"/>
    </source>
</evidence>
<evidence type="ECO:0000256" key="10">
    <source>
        <dbReference type="PIRNR" id="PIRNR000804"/>
    </source>
</evidence>
<dbReference type="OrthoDB" id="8421503at2"/>
<evidence type="ECO:0000259" key="11">
    <source>
        <dbReference type="Pfam" id="PF00712"/>
    </source>
</evidence>
<evidence type="ECO:0000256" key="7">
    <source>
        <dbReference type="ARBA" id="ARBA00022705"/>
    </source>
</evidence>
<dbReference type="GO" id="GO:0006271">
    <property type="term" value="P:DNA strand elongation involved in DNA replication"/>
    <property type="evidence" value="ECO:0007669"/>
    <property type="project" value="TreeGrafter"/>
</dbReference>
<dbReference type="CDD" id="cd00140">
    <property type="entry name" value="beta_clamp"/>
    <property type="match status" value="1"/>
</dbReference>
<feature type="domain" description="DNA polymerase III beta sliding clamp N-terminal" evidence="11">
    <location>
        <begin position="7"/>
        <end position="120"/>
    </location>
</feature>
<keyword evidence="9" id="KW-0238">DNA-binding</keyword>
<dbReference type="RefSeq" id="WP_130356276.1">
    <property type="nucleotide sequence ID" value="NZ_SGXC01000001.1"/>
</dbReference>
<dbReference type="Pfam" id="PF00712">
    <property type="entry name" value="DNA_pol3_beta"/>
    <property type="match status" value="1"/>
</dbReference>
<evidence type="ECO:0000256" key="2">
    <source>
        <dbReference type="ARBA" id="ARBA00010752"/>
    </source>
</evidence>
<feature type="domain" description="DNA polymerase III beta sliding clamp C-terminal" evidence="13">
    <location>
        <begin position="248"/>
        <end position="367"/>
    </location>
</feature>
<dbReference type="GO" id="GO:0005737">
    <property type="term" value="C:cytoplasm"/>
    <property type="evidence" value="ECO:0007669"/>
    <property type="project" value="UniProtKB-SubCell"/>
</dbReference>
<dbReference type="GO" id="GO:0009360">
    <property type="term" value="C:DNA polymerase III complex"/>
    <property type="evidence" value="ECO:0007669"/>
    <property type="project" value="InterPro"/>
</dbReference>
<dbReference type="GO" id="GO:0003677">
    <property type="term" value="F:DNA binding"/>
    <property type="evidence" value="ECO:0007669"/>
    <property type="project" value="UniProtKB-UniRule"/>
</dbReference>
<dbReference type="InterPro" id="IPR046938">
    <property type="entry name" value="DNA_clamp_sf"/>
</dbReference>
<dbReference type="Gene3D" id="3.10.150.10">
    <property type="entry name" value="DNA Polymerase III, subunit A, domain 2"/>
    <property type="match status" value="1"/>
</dbReference>
<evidence type="ECO:0000259" key="13">
    <source>
        <dbReference type="Pfam" id="PF02768"/>
    </source>
</evidence>
<dbReference type="InterPro" id="IPR022635">
    <property type="entry name" value="DNA_polIII_beta_C"/>
</dbReference>
<evidence type="ECO:0000256" key="8">
    <source>
        <dbReference type="ARBA" id="ARBA00022932"/>
    </source>
</evidence>
<keyword evidence="15" id="KW-1185">Reference proteome</keyword>
<evidence type="ECO:0000256" key="4">
    <source>
        <dbReference type="ARBA" id="ARBA00022490"/>
    </source>
</evidence>
<organism evidence="14 15">
    <name type="scientific">Pigmentiphaga kullae</name>
    <dbReference type="NCBI Taxonomy" id="151784"/>
    <lineage>
        <taxon>Bacteria</taxon>
        <taxon>Pseudomonadati</taxon>
        <taxon>Pseudomonadota</taxon>
        <taxon>Betaproteobacteria</taxon>
        <taxon>Burkholderiales</taxon>
        <taxon>Alcaligenaceae</taxon>
        <taxon>Pigmentiphaga</taxon>
    </lineage>
</organism>
<proteinExistence type="inferred from homology"/>
<comment type="subunit">
    <text evidence="10">Forms a ring-shaped head-to-tail homodimer around DNA.</text>
</comment>
<accession>A0A4Q7NIV4</accession>
<dbReference type="GO" id="GO:0008408">
    <property type="term" value="F:3'-5' exonuclease activity"/>
    <property type="evidence" value="ECO:0007669"/>
    <property type="project" value="InterPro"/>
</dbReference>
<feature type="domain" description="DNA polymerase III beta sliding clamp central" evidence="12">
    <location>
        <begin position="132"/>
        <end position="245"/>
    </location>
</feature>
<evidence type="ECO:0000313" key="15">
    <source>
        <dbReference type="Proteomes" id="UP000292445"/>
    </source>
</evidence>
<comment type="function">
    <text evidence="10">Confers DNA tethering and processivity to DNA polymerases and other proteins. Acts as a clamp, forming a ring around DNA (a reaction catalyzed by the clamp-loading complex) which diffuses in an ATP-independent manner freely and bidirectionally along dsDNA. Initially characterized for its ability to contact the catalytic subunit of DNA polymerase III (Pol III), a complex, multichain enzyme responsible for most of the replicative synthesis in bacteria; Pol III exhibits 3'-5' exonuclease proofreading activity. The beta chain is required for initiation of replication as well as for processivity of DNA replication.</text>
</comment>
<name>A0A4Q7NIV4_9BURK</name>
<dbReference type="InterPro" id="IPR022634">
    <property type="entry name" value="DNA_polIII_beta_N"/>
</dbReference>
<comment type="subcellular location">
    <subcellularLocation>
        <location evidence="1 10">Cytoplasm</location>
    </subcellularLocation>
</comment>
<gene>
    <name evidence="14" type="ORF">EV675_0993</name>
</gene>
<dbReference type="SUPFAM" id="SSF55979">
    <property type="entry name" value="DNA clamp"/>
    <property type="match status" value="3"/>
</dbReference>
<keyword evidence="5 10" id="KW-0808">Transferase</keyword>
<keyword evidence="4 10" id="KW-0963">Cytoplasm</keyword>
<dbReference type="InterPro" id="IPR022637">
    <property type="entry name" value="DNA_polIII_beta_cen"/>
</dbReference>
<evidence type="ECO:0000256" key="1">
    <source>
        <dbReference type="ARBA" id="ARBA00004496"/>
    </source>
</evidence>
<dbReference type="PIRSF" id="PIRSF000804">
    <property type="entry name" value="DNA_pol_III_b"/>
    <property type="match status" value="1"/>
</dbReference>
<dbReference type="GO" id="GO:0003887">
    <property type="term" value="F:DNA-directed DNA polymerase activity"/>
    <property type="evidence" value="ECO:0007669"/>
    <property type="project" value="UniProtKB-UniRule"/>
</dbReference>
<evidence type="ECO:0000256" key="3">
    <source>
        <dbReference type="ARBA" id="ARBA00021035"/>
    </source>
</evidence>